<sequence length="212" mass="24375">MGRRKVQLKLIEDRNSRQVTFSKRRSGLMKKARELSILCDVEVAVFVFSGKGRLYEFCSGDSLRKIMEHYQFHMDAQEEAGQGVHETKKHHTAHGGLWTCNDLLQMVQRDLETQMAVCLNIRELSQLEHQLDAILQQTRIRKTDLMMEAVTSLHKQDEYQREVNQLVEKEIATLTNEADCHYQADPVADPNDHASGSNGSVPLLQQAMQRLR</sequence>
<name>A0A5J5BYR2_9ASTE</name>
<gene>
    <name evidence="8" type="ORF">F0562_004494</name>
</gene>
<dbReference type="InterPro" id="IPR002487">
    <property type="entry name" value="TF_Kbox"/>
</dbReference>
<dbReference type="Pfam" id="PF00319">
    <property type="entry name" value="SRF-TF"/>
    <property type="match status" value="1"/>
</dbReference>
<dbReference type="OrthoDB" id="1898716at2759"/>
<dbReference type="EMBL" id="CM018032">
    <property type="protein sequence ID" value="KAA8548245.1"/>
    <property type="molecule type" value="Genomic_DNA"/>
</dbReference>
<evidence type="ECO:0000256" key="1">
    <source>
        <dbReference type="ARBA" id="ARBA00004123"/>
    </source>
</evidence>
<keyword evidence="2" id="KW-0805">Transcription regulation</keyword>
<evidence type="ECO:0000313" key="8">
    <source>
        <dbReference type="EMBL" id="KAA8548245.1"/>
    </source>
</evidence>
<dbReference type="GO" id="GO:0005634">
    <property type="term" value="C:nucleus"/>
    <property type="evidence" value="ECO:0007669"/>
    <property type="project" value="UniProtKB-SubCell"/>
</dbReference>
<dbReference type="InterPro" id="IPR050142">
    <property type="entry name" value="MADS-box/MEF2_TF"/>
</dbReference>
<dbReference type="GO" id="GO:0046983">
    <property type="term" value="F:protein dimerization activity"/>
    <property type="evidence" value="ECO:0007669"/>
    <property type="project" value="InterPro"/>
</dbReference>
<evidence type="ECO:0000259" key="7">
    <source>
        <dbReference type="PROSITE" id="PS50066"/>
    </source>
</evidence>
<feature type="domain" description="MADS-box" evidence="7">
    <location>
        <begin position="1"/>
        <end position="61"/>
    </location>
</feature>
<dbReference type="Pfam" id="PF01486">
    <property type="entry name" value="K-box"/>
    <property type="match status" value="1"/>
</dbReference>
<proteinExistence type="predicted"/>
<dbReference type="PROSITE" id="PS50066">
    <property type="entry name" value="MADS_BOX_2"/>
    <property type="match status" value="1"/>
</dbReference>
<reference evidence="8 9" key="1">
    <citation type="submission" date="2019-09" db="EMBL/GenBank/DDBJ databases">
        <title>A chromosome-level genome assembly of the Chinese tupelo Nyssa sinensis.</title>
        <authorList>
            <person name="Yang X."/>
            <person name="Kang M."/>
            <person name="Yang Y."/>
            <person name="Xiong H."/>
            <person name="Wang M."/>
            <person name="Zhang Z."/>
            <person name="Wang Z."/>
            <person name="Wu H."/>
            <person name="Ma T."/>
            <person name="Liu J."/>
            <person name="Xi Z."/>
        </authorList>
    </citation>
    <scope>NUCLEOTIDE SEQUENCE [LARGE SCALE GENOMIC DNA]</scope>
    <source>
        <strain evidence="8">J267</strain>
        <tissue evidence="8">Leaf</tissue>
    </source>
</reference>
<dbReference type="Gene3D" id="3.40.1810.10">
    <property type="entry name" value="Transcription factor, MADS-box"/>
    <property type="match status" value="1"/>
</dbReference>
<evidence type="ECO:0000256" key="5">
    <source>
        <dbReference type="ARBA" id="ARBA00023242"/>
    </source>
</evidence>
<dbReference type="PRINTS" id="PR00404">
    <property type="entry name" value="MADSDOMAIN"/>
</dbReference>
<keyword evidence="4" id="KW-0804">Transcription</keyword>
<keyword evidence="3" id="KW-0238">DNA-binding</keyword>
<feature type="region of interest" description="Disordered" evidence="6">
    <location>
        <begin position="183"/>
        <end position="202"/>
    </location>
</feature>
<dbReference type="SMART" id="SM00432">
    <property type="entry name" value="MADS"/>
    <property type="match status" value="1"/>
</dbReference>
<dbReference type="SUPFAM" id="SSF55455">
    <property type="entry name" value="SRF-like"/>
    <property type="match status" value="1"/>
</dbReference>
<accession>A0A5J5BYR2</accession>
<dbReference type="InterPro" id="IPR033896">
    <property type="entry name" value="MEF2-like_N"/>
</dbReference>
<dbReference type="PANTHER" id="PTHR48019">
    <property type="entry name" value="SERUM RESPONSE FACTOR HOMOLOG"/>
    <property type="match status" value="1"/>
</dbReference>
<organism evidence="8 9">
    <name type="scientific">Nyssa sinensis</name>
    <dbReference type="NCBI Taxonomy" id="561372"/>
    <lineage>
        <taxon>Eukaryota</taxon>
        <taxon>Viridiplantae</taxon>
        <taxon>Streptophyta</taxon>
        <taxon>Embryophyta</taxon>
        <taxon>Tracheophyta</taxon>
        <taxon>Spermatophyta</taxon>
        <taxon>Magnoliopsida</taxon>
        <taxon>eudicotyledons</taxon>
        <taxon>Gunneridae</taxon>
        <taxon>Pentapetalae</taxon>
        <taxon>asterids</taxon>
        <taxon>Cornales</taxon>
        <taxon>Nyssaceae</taxon>
        <taxon>Nyssa</taxon>
    </lineage>
</organism>
<dbReference type="Proteomes" id="UP000325577">
    <property type="component" value="Linkage Group LG1"/>
</dbReference>
<evidence type="ECO:0000256" key="4">
    <source>
        <dbReference type="ARBA" id="ARBA00023163"/>
    </source>
</evidence>
<dbReference type="GO" id="GO:0003700">
    <property type="term" value="F:DNA-binding transcription factor activity"/>
    <property type="evidence" value="ECO:0007669"/>
    <property type="project" value="InterPro"/>
</dbReference>
<dbReference type="InterPro" id="IPR002100">
    <property type="entry name" value="TF_MADSbox"/>
</dbReference>
<evidence type="ECO:0000313" key="9">
    <source>
        <dbReference type="Proteomes" id="UP000325577"/>
    </source>
</evidence>
<keyword evidence="9" id="KW-1185">Reference proteome</keyword>
<comment type="subcellular location">
    <subcellularLocation>
        <location evidence="1">Nucleus</location>
    </subcellularLocation>
</comment>
<evidence type="ECO:0000256" key="6">
    <source>
        <dbReference type="SAM" id="MobiDB-lite"/>
    </source>
</evidence>
<dbReference type="GO" id="GO:0045944">
    <property type="term" value="P:positive regulation of transcription by RNA polymerase II"/>
    <property type="evidence" value="ECO:0007669"/>
    <property type="project" value="InterPro"/>
</dbReference>
<dbReference type="InterPro" id="IPR036879">
    <property type="entry name" value="TF_MADSbox_sf"/>
</dbReference>
<dbReference type="CDD" id="cd00265">
    <property type="entry name" value="MADS_MEF2_like"/>
    <property type="match status" value="1"/>
</dbReference>
<dbReference type="GO" id="GO:0000977">
    <property type="term" value="F:RNA polymerase II transcription regulatory region sequence-specific DNA binding"/>
    <property type="evidence" value="ECO:0007669"/>
    <property type="project" value="InterPro"/>
</dbReference>
<protein>
    <recommendedName>
        <fullName evidence="7">MADS-box domain-containing protein</fullName>
    </recommendedName>
</protein>
<evidence type="ECO:0000256" key="3">
    <source>
        <dbReference type="ARBA" id="ARBA00023125"/>
    </source>
</evidence>
<evidence type="ECO:0000256" key="2">
    <source>
        <dbReference type="ARBA" id="ARBA00023015"/>
    </source>
</evidence>
<keyword evidence="5" id="KW-0539">Nucleus</keyword>
<dbReference type="AlphaFoldDB" id="A0A5J5BYR2"/>